<keyword evidence="1" id="KW-0812">Transmembrane</keyword>
<evidence type="ECO:0000313" key="3">
    <source>
        <dbReference type="Proteomes" id="UP000626244"/>
    </source>
</evidence>
<proteinExistence type="predicted"/>
<dbReference type="AlphaFoldDB" id="A0A8J3ASL9"/>
<dbReference type="InterPro" id="IPR035289">
    <property type="entry name" value="DUF5366"/>
</dbReference>
<dbReference type="RefSeq" id="WP_088000497.1">
    <property type="nucleotide sequence ID" value="NZ_BMHB01000002.1"/>
</dbReference>
<comment type="caution">
    <text evidence="2">The sequence shown here is derived from an EMBL/GenBank/DDBJ whole genome shotgun (WGS) entry which is preliminary data.</text>
</comment>
<sequence>MKNIYYTSYFAFLSIILFTVAITLNLFQLTINFLSVSGILQPLTDIMPEKEIRILTFLGISFIIFLVLCGLKLLTDLFWQFALLFFSKDREGIDLLASKKFSYVFILGGLLAVFLNSSILYIAIVLLVTIIAFIILFLIKQSVNFTVLGMIGFIVFQLAIWSVIGSGVIYAYFTLFAEFITALPF</sequence>
<dbReference type="EMBL" id="BMHB01000002">
    <property type="protein sequence ID" value="GGI15881.1"/>
    <property type="molecule type" value="Genomic_DNA"/>
</dbReference>
<feature type="transmembrane region" description="Helical" evidence="1">
    <location>
        <begin position="151"/>
        <end position="173"/>
    </location>
</feature>
<dbReference type="OrthoDB" id="2739240at2"/>
<organism evidence="2 3">
    <name type="scientific">Gottfriedia solisilvae</name>
    <dbReference type="NCBI Taxonomy" id="1516104"/>
    <lineage>
        <taxon>Bacteria</taxon>
        <taxon>Bacillati</taxon>
        <taxon>Bacillota</taxon>
        <taxon>Bacilli</taxon>
        <taxon>Bacillales</taxon>
        <taxon>Bacillaceae</taxon>
        <taxon>Gottfriedia</taxon>
    </lineage>
</organism>
<reference evidence="3" key="1">
    <citation type="journal article" date="2019" name="Int. J. Syst. Evol. Microbiol.">
        <title>The Global Catalogue of Microorganisms (GCM) 10K type strain sequencing project: providing services to taxonomists for standard genome sequencing and annotation.</title>
        <authorList>
            <consortium name="The Broad Institute Genomics Platform"/>
            <consortium name="The Broad Institute Genome Sequencing Center for Infectious Disease"/>
            <person name="Wu L."/>
            <person name="Ma J."/>
        </authorList>
    </citation>
    <scope>NUCLEOTIDE SEQUENCE [LARGE SCALE GENOMIC DNA]</scope>
    <source>
        <strain evidence="3">CGMCC 1.14993</strain>
    </source>
</reference>
<accession>A0A8J3ASL9</accession>
<keyword evidence="1" id="KW-1133">Transmembrane helix</keyword>
<feature type="transmembrane region" description="Helical" evidence="1">
    <location>
        <begin position="119"/>
        <end position="139"/>
    </location>
</feature>
<evidence type="ECO:0000313" key="2">
    <source>
        <dbReference type="EMBL" id="GGI15881.1"/>
    </source>
</evidence>
<evidence type="ECO:0000256" key="1">
    <source>
        <dbReference type="SAM" id="Phobius"/>
    </source>
</evidence>
<feature type="transmembrane region" description="Helical" evidence="1">
    <location>
        <begin position="54"/>
        <end position="74"/>
    </location>
</feature>
<keyword evidence="1" id="KW-0472">Membrane</keyword>
<dbReference type="Pfam" id="PF17328">
    <property type="entry name" value="DUF5366"/>
    <property type="match status" value="1"/>
</dbReference>
<feature type="transmembrane region" description="Helical" evidence="1">
    <location>
        <begin position="95"/>
        <end position="113"/>
    </location>
</feature>
<feature type="transmembrane region" description="Helical" evidence="1">
    <location>
        <begin position="12"/>
        <end position="34"/>
    </location>
</feature>
<gene>
    <name evidence="2" type="ORF">GCM10007380_30180</name>
</gene>
<name>A0A8J3ASL9_9BACI</name>
<protein>
    <submittedName>
        <fullName evidence="2">Uncharacterized protein</fullName>
    </submittedName>
</protein>
<dbReference type="Proteomes" id="UP000626244">
    <property type="component" value="Unassembled WGS sequence"/>
</dbReference>
<keyword evidence="3" id="KW-1185">Reference proteome</keyword>